<dbReference type="PROSITE" id="PS01187">
    <property type="entry name" value="EGF_CA"/>
    <property type="match status" value="1"/>
</dbReference>
<dbReference type="PROSITE" id="PS01186">
    <property type="entry name" value="EGF_2"/>
    <property type="match status" value="1"/>
</dbReference>
<dbReference type="InterPro" id="IPR049883">
    <property type="entry name" value="NOTCH1_EGF-like"/>
</dbReference>
<dbReference type="CDD" id="cd00033">
    <property type="entry name" value="CCP"/>
    <property type="match status" value="2"/>
</dbReference>
<evidence type="ECO:0000313" key="21">
    <source>
        <dbReference type="Proteomes" id="UP001163046"/>
    </source>
</evidence>
<evidence type="ECO:0000256" key="8">
    <source>
        <dbReference type="ARBA" id="ARBA00023136"/>
    </source>
</evidence>
<dbReference type="SUPFAM" id="SSF48726">
    <property type="entry name" value="Immunoglobulin"/>
    <property type="match status" value="1"/>
</dbReference>
<comment type="caution">
    <text evidence="20">The sequence shown here is derived from an EMBL/GenBank/DDBJ whole genome shotgun (WGS) entry which is preliminary data.</text>
</comment>
<gene>
    <name evidence="20" type="ORF">OS493_016154</name>
</gene>
<dbReference type="Gene3D" id="1.20.1070.10">
    <property type="entry name" value="Rhodopsin 7-helix transmembrane proteins"/>
    <property type="match status" value="2"/>
</dbReference>
<dbReference type="Pfam" id="PF01825">
    <property type="entry name" value="GPS"/>
    <property type="match status" value="1"/>
</dbReference>
<feature type="transmembrane region" description="Helical" evidence="14">
    <location>
        <begin position="655"/>
        <end position="681"/>
    </location>
</feature>
<keyword evidence="8 14" id="KW-0472">Membrane</keyword>
<dbReference type="Pfam" id="PF12947">
    <property type="entry name" value="EGF_3"/>
    <property type="match status" value="1"/>
</dbReference>
<feature type="disulfide bond" evidence="11">
    <location>
        <begin position="158"/>
        <end position="185"/>
    </location>
</feature>
<keyword evidence="21" id="KW-1185">Reference proteome</keyword>
<comment type="subcellular location">
    <subcellularLocation>
        <location evidence="1">Cell membrane</location>
        <topology evidence="1">Multi-pass membrane protein</topology>
    </subcellularLocation>
</comment>
<dbReference type="InterPro" id="IPR046338">
    <property type="entry name" value="GAIN_dom_sf"/>
</dbReference>
<dbReference type="PROSITE" id="PS50835">
    <property type="entry name" value="IG_LIKE"/>
    <property type="match status" value="1"/>
</dbReference>
<evidence type="ECO:0000256" key="5">
    <source>
        <dbReference type="ARBA" id="ARBA00022729"/>
    </source>
</evidence>
<dbReference type="SUPFAM" id="SSF57535">
    <property type="entry name" value="Complement control module/SCR domain"/>
    <property type="match status" value="1"/>
</dbReference>
<dbReference type="Pfam" id="PF07645">
    <property type="entry name" value="EGF_CA"/>
    <property type="match status" value="1"/>
</dbReference>
<evidence type="ECO:0000256" key="6">
    <source>
        <dbReference type="ARBA" id="ARBA00022737"/>
    </source>
</evidence>
<dbReference type="Gene3D" id="1.25.40.610">
    <property type="match status" value="1"/>
</dbReference>
<evidence type="ECO:0000259" key="19">
    <source>
        <dbReference type="PROSITE" id="PS50923"/>
    </source>
</evidence>
<dbReference type="AlphaFoldDB" id="A0A9X0A2Y8"/>
<organism evidence="20 21">
    <name type="scientific">Desmophyllum pertusum</name>
    <dbReference type="NCBI Taxonomy" id="174260"/>
    <lineage>
        <taxon>Eukaryota</taxon>
        <taxon>Metazoa</taxon>
        <taxon>Cnidaria</taxon>
        <taxon>Anthozoa</taxon>
        <taxon>Hexacorallia</taxon>
        <taxon>Scleractinia</taxon>
        <taxon>Caryophylliina</taxon>
        <taxon>Caryophylliidae</taxon>
        <taxon>Desmophyllum</taxon>
    </lineage>
</organism>
<dbReference type="InterPro" id="IPR000152">
    <property type="entry name" value="EGF-type_Asp/Asn_hydroxyl_site"/>
</dbReference>
<dbReference type="PANTHER" id="PTHR12011">
    <property type="entry name" value="ADHESION G-PROTEIN COUPLED RECEPTOR"/>
    <property type="match status" value="1"/>
</dbReference>
<evidence type="ECO:0000259" key="15">
    <source>
        <dbReference type="PROSITE" id="PS50026"/>
    </source>
</evidence>
<dbReference type="InterPro" id="IPR000832">
    <property type="entry name" value="GPCR_2_secretin-like"/>
</dbReference>
<dbReference type="PROSITE" id="PS50261">
    <property type="entry name" value="G_PROTEIN_RECEP_F2_4"/>
    <property type="match status" value="1"/>
</dbReference>
<dbReference type="PROSITE" id="PS50221">
    <property type="entry name" value="GAIN_B"/>
    <property type="match status" value="1"/>
</dbReference>
<evidence type="ECO:0000256" key="12">
    <source>
        <dbReference type="SAM" id="Coils"/>
    </source>
</evidence>
<dbReference type="Pfam" id="PF16489">
    <property type="entry name" value="GAIN"/>
    <property type="match status" value="1"/>
</dbReference>
<dbReference type="InterPro" id="IPR036179">
    <property type="entry name" value="Ig-like_dom_sf"/>
</dbReference>
<sequence>MFDCKATSDLGVKYFWFQRVKESSSATSILKLDKRFNIFPNGSLEIRRVQKKDEAFYHCRAENPIGYNNVTAFMRVLVPPSFTIRPRSAAEPSGSSPVNIQKSDEGKYTCSATSSLKTITAGITISVYTACRIDPQPHAVHQPNSKFFAAGEKVIVDCKSGFGTKQDGNLSCQDDGNWDKNFPRCTDLDECAILASLPNPQNDTKLQRCHEKASCVNTAGSYRCQCIVGYAGDGFTCIAVCMPPKQQDNGKWTPEKPSYNIGATVWLNCATGFKLTDSSISSATCGKDTQWSSPSPTCQDKNECEEGTPCHETADCINTDGSFTCRCKKGFEGDGVNECKEKKKRIVTGSDGKAWKYSDKMNVLDEKLKQYEQNSITAEQLLDAVLNSSAPGSDQLLPGDLVMVIKGINTAVLNMNSKQRLSTAKQTLQISSNILDKNNKDQWSELQKDSKGVTEVMSLLDKFAMELADDLEKQSSSSNDNATINIKMDNIEMKVMVKEANKFSSDVEYPEDSKQSNDGSAQIRLPQQLFSKYKDDTLVKVTSFLFKDLGELMPKRGEGITKFDVSSPIVSSSLSPAPSDGKLDPPVTITMTNEKPADVEAIDKCVYWDFEKSKELGGSWSADGCRVVSSGSNGTVCECDHLTSFTSLSVYDKELVLTLIIYIGCGVLLLAVLIALIRHFYLYRKRHSERSIVHINFCLAIAAGIGIFLGGIKLTKIPVVCLIIAALLQYFFVATFCWAVCEGLQLFMTLMTGKNSESSRLNFPAGDCRDLSRVTQLQGYGNSQWCWLDYTHVLMWAYVCPAAGFILVSLVLMAMVLCVKRRVVEFSDKRKVCLSVLFLFILIIAIGGTWVLAAIYVKHHENNLWQYVFAGACALQGILLLVYCLLDQDIKNFTFHYQIQKARRNENEKRNFYSTTDKVEYLYGVTRPSIKESNTDLRGSSKRLSRVCSTTAVFEDEPDYPPPIMDTPAPMDSVLKRNIEGEPIPETPGGEAIRLFTFPSRKGSSSYYSSIPSESVSDRRPDGAEEPDLAIGERRNSKSSMRKSADTLLSSHSKLQQIPEREPLVHSGYHQTDSPPPYNSEVRPRPYELKKKSPYEEDHSIDYKDEPLDSSRRKSRRSRRRLEEEFGKSDRESISQRKKSLRYSSGFFSGVTVEQDPHKVEKPHASL</sequence>
<dbReference type="InterPro" id="IPR000436">
    <property type="entry name" value="Sushi_SCR_CCP_dom"/>
</dbReference>
<protein>
    <submittedName>
        <fullName evidence="20">Uncharacterized protein</fullName>
    </submittedName>
</protein>
<dbReference type="GO" id="GO:0007166">
    <property type="term" value="P:cell surface receptor signaling pathway"/>
    <property type="evidence" value="ECO:0007669"/>
    <property type="project" value="InterPro"/>
</dbReference>
<dbReference type="GO" id="GO:0005509">
    <property type="term" value="F:calcium ion binding"/>
    <property type="evidence" value="ECO:0007669"/>
    <property type="project" value="InterPro"/>
</dbReference>
<dbReference type="InterPro" id="IPR024731">
    <property type="entry name" value="NELL2-like_EGF"/>
</dbReference>
<evidence type="ECO:0000256" key="11">
    <source>
        <dbReference type="PROSITE-ProRule" id="PRU00302"/>
    </source>
</evidence>
<dbReference type="GO" id="GO:0004930">
    <property type="term" value="F:G protein-coupled receptor activity"/>
    <property type="evidence" value="ECO:0007669"/>
    <property type="project" value="InterPro"/>
</dbReference>
<evidence type="ECO:0000256" key="2">
    <source>
        <dbReference type="ARBA" id="ARBA00022475"/>
    </source>
</evidence>
<evidence type="ECO:0000256" key="1">
    <source>
        <dbReference type="ARBA" id="ARBA00004651"/>
    </source>
</evidence>
<dbReference type="PROSITE" id="PS00010">
    <property type="entry name" value="ASX_HYDROXYL"/>
    <property type="match status" value="2"/>
</dbReference>
<dbReference type="SMART" id="SM00303">
    <property type="entry name" value="GPS"/>
    <property type="match status" value="1"/>
</dbReference>
<evidence type="ECO:0000259" key="17">
    <source>
        <dbReference type="PROSITE" id="PS50261"/>
    </source>
</evidence>
<keyword evidence="2" id="KW-1003">Cell membrane</keyword>
<feature type="transmembrane region" description="Helical" evidence="14">
    <location>
        <begin position="795"/>
        <end position="820"/>
    </location>
</feature>
<dbReference type="InterPro" id="IPR000203">
    <property type="entry name" value="GPS"/>
</dbReference>
<feature type="compositionally biased region" description="Basic and acidic residues" evidence="13">
    <location>
        <begin position="1082"/>
        <end position="1112"/>
    </location>
</feature>
<feature type="domain" description="G-protein coupled receptors family 2 profile 2" evidence="17">
    <location>
        <begin position="657"/>
        <end position="888"/>
    </location>
</feature>
<keyword evidence="7 14" id="KW-1133">Transmembrane helix</keyword>
<keyword evidence="12" id="KW-0175">Coiled coil</keyword>
<evidence type="ECO:0000256" key="13">
    <source>
        <dbReference type="SAM" id="MobiDB-lite"/>
    </source>
</evidence>
<dbReference type="PROSITE" id="PS50923">
    <property type="entry name" value="SUSHI"/>
    <property type="match status" value="2"/>
</dbReference>
<comment type="caution">
    <text evidence="10">Lacks conserved residue(s) required for the propagation of feature annotation.</text>
</comment>
<feature type="transmembrane region" description="Helical" evidence="14">
    <location>
        <begin position="719"/>
        <end position="741"/>
    </location>
</feature>
<dbReference type="GO" id="GO:0005886">
    <property type="term" value="C:plasma membrane"/>
    <property type="evidence" value="ECO:0007669"/>
    <property type="project" value="UniProtKB-SubCell"/>
</dbReference>
<dbReference type="PANTHER" id="PTHR12011:SF347">
    <property type="entry name" value="FI21270P1-RELATED"/>
    <property type="match status" value="1"/>
</dbReference>
<feature type="domain" description="Ig-like" evidence="18">
    <location>
        <begin position="1"/>
        <end position="71"/>
    </location>
</feature>
<feature type="compositionally biased region" description="Polar residues" evidence="13">
    <location>
        <begin position="1047"/>
        <end position="1056"/>
    </location>
</feature>
<dbReference type="InterPro" id="IPR032471">
    <property type="entry name" value="AGRL2-4_GAIN_subdom_A"/>
</dbReference>
<evidence type="ECO:0000259" key="16">
    <source>
        <dbReference type="PROSITE" id="PS50221"/>
    </source>
</evidence>
<accession>A0A9X0A2Y8</accession>
<feature type="transmembrane region" description="Helical" evidence="14">
    <location>
        <begin position="864"/>
        <end position="886"/>
    </location>
</feature>
<evidence type="ECO:0000256" key="4">
    <source>
        <dbReference type="ARBA" id="ARBA00022692"/>
    </source>
</evidence>
<feature type="compositionally biased region" description="Basic and acidic residues" evidence="13">
    <location>
        <begin position="1121"/>
        <end position="1135"/>
    </location>
</feature>
<feature type="domain" description="Sushi" evidence="19">
    <location>
        <begin position="129"/>
        <end position="187"/>
    </location>
</feature>
<dbReference type="CDD" id="cd00054">
    <property type="entry name" value="EGF_CA"/>
    <property type="match status" value="2"/>
</dbReference>
<keyword evidence="5" id="KW-0732">Signal</keyword>
<feature type="transmembrane region" description="Helical" evidence="14">
    <location>
        <begin position="693"/>
        <end position="712"/>
    </location>
</feature>
<evidence type="ECO:0000256" key="10">
    <source>
        <dbReference type="PROSITE-ProRule" id="PRU00076"/>
    </source>
</evidence>
<dbReference type="SMART" id="SM00181">
    <property type="entry name" value="EGF"/>
    <property type="match status" value="2"/>
</dbReference>
<dbReference type="Gene3D" id="2.60.220.50">
    <property type="match status" value="1"/>
</dbReference>
<dbReference type="InterPro" id="IPR007110">
    <property type="entry name" value="Ig-like_dom"/>
</dbReference>
<feature type="transmembrane region" description="Helical" evidence="14">
    <location>
        <begin position="832"/>
        <end position="858"/>
    </location>
</feature>
<dbReference type="FunFam" id="2.10.25.10:FF:000038">
    <property type="entry name" value="Fibrillin 2"/>
    <property type="match status" value="2"/>
</dbReference>
<dbReference type="EMBL" id="MU825404">
    <property type="protein sequence ID" value="KAJ7391864.1"/>
    <property type="molecule type" value="Genomic_DNA"/>
</dbReference>
<evidence type="ECO:0000259" key="18">
    <source>
        <dbReference type="PROSITE" id="PS50835"/>
    </source>
</evidence>
<dbReference type="PROSITE" id="PS50026">
    <property type="entry name" value="EGF_3"/>
    <property type="match status" value="2"/>
</dbReference>
<keyword evidence="4 14" id="KW-0812">Transmembrane</keyword>
<feature type="domain" description="EGF-like" evidence="15">
    <location>
        <begin position="200"/>
        <end position="236"/>
    </location>
</feature>
<evidence type="ECO:0000256" key="9">
    <source>
        <dbReference type="ARBA" id="ARBA00023157"/>
    </source>
</evidence>
<feature type="compositionally biased region" description="Low complexity" evidence="13">
    <location>
        <begin position="1002"/>
        <end position="1015"/>
    </location>
</feature>
<dbReference type="InterPro" id="IPR035976">
    <property type="entry name" value="Sushi/SCR/CCP_sf"/>
</dbReference>
<dbReference type="Proteomes" id="UP001163046">
    <property type="component" value="Unassembled WGS sequence"/>
</dbReference>
<dbReference type="Gene3D" id="2.10.25.10">
    <property type="entry name" value="Laminin"/>
    <property type="match status" value="2"/>
</dbReference>
<reference evidence="20" key="1">
    <citation type="submission" date="2023-01" db="EMBL/GenBank/DDBJ databases">
        <title>Genome assembly of the deep-sea coral Lophelia pertusa.</title>
        <authorList>
            <person name="Herrera S."/>
            <person name="Cordes E."/>
        </authorList>
    </citation>
    <scope>NUCLEOTIDE SEQUENCE</scope>
    <source>
        <strain evidence="20">USNM1676648</strain>
        <tissue evidence="20">Polyp</tissue>
    </source>
</reference>
<evidence type="ECO:0000256" key="14">
    <source>
        <dbReference type="SAM" id="Phobius"/>
    </source>
</evidence>
<dbReference type="SMART" id="SM00179">
    <property type="entry name" value="EGF_CA"/>
    <property type="match status" value="2"/>
</dbReference>
<evidence type="ECO:0000313" key="20">
    <source>
        <dbReference type="EMBL" id="KAJ7391864.1"/>
    </source>
</evidence>
<keyword evidence="3 10" id="KW-0245">EGF-like domain</keyword>
<dbReference type="Gene3D" id="2.10.70.10">
    <property type="entry name" value="Complement Module, domain 1"/>
    <property type="match status" value="2"/>
</dbReference>
<proteinExistence type="predicted"/>
<dbReference type="Gene3D" id="2.60.40.10">
    <property type="entry name" value="Immunoglobulins"/>
    <property type="match status" value="1"/>
</dbReference>
<keyword evidence="9 11" id="KW-1015">Disulfide bond</keyword>
<dbReference type="InterPro" id="IPR017981">
    <property type="entry name" value="GPCR_2-like_7TM"/>
</dbReference>
<feature type="domain" description="Sushi" evidence="19">
    <location>
        <begin position="239"/>
        <end position="300"/>
    </location>
</feature>
<feature type="coiled-coil region" evidence="12">
    <location>
        <begin position="354"/>
        <end position="381"/>
    </location>
</feature>
<name>A0A9X0A2Y8_9CNID</name>
<keyword evidence="6" id="KW-0677">Repeat</keyword>
<dbReference type="OrthoDB" id="5948003at2759"/>
<dbReference type="InterPro" id="IPR013783">
    <property type="entry name" value="Ig-like_fold"/>
</dbReference>
<keyword evidence="11" id="KW-0768">Sushi</keyword>
<dbReference type="InterPro" id="IPR018097">
    <property type="entry name" value="EGF_Ca-bd_CS"/>
</dbReference>
<feature type="domain" description="EGF-like" evidence="15">
    <location>
        <begin position="300"/>
        <end position="340"/>
    </location>
</feature>
<evidence type="ECO:0000256" key="7">
    <source>
        <dbReference type="ARBA" id="ARBA00022989"/>
    </source>
</evidence>
<dbReference type="Pfam" id="PF00084">
    <property type="entry name" value="Sushi"/>
    <property type="match status" value="2"/>
</dbReference>
<dbReference type="InterPro" id="IPR000742">
    <property type="entry name" value="EGF"/>
</dbReference>
<dbReference type="Pfam" id="PF00002">
    <property type="entry name" value="7tm_2"/>
    <property type="match status" value="1"/>
</dbReference>
<feature type="region of interest" description="Disordered" evidence="13">
    <location>
        <begin position="1002"/>
        <end position="1141"/>
    </location>
</feature>
<evidence type="ECO:0000256" key="3">
    <source>
        <dbReference type="ARBA" id="ARBA00022536"/>
    </source>
</evidence>
<dbReference type="InterPro" id="IPR001881">
    <property type="entry name" value="EGF-like_Ca-bd_dom"/>
</dbReference>
<dbReference type="InterPro" id="IPR057244">
    <property type="entry name" value="GAIN_B"/>
</dbReference>
<dbReference type="SMART" id="SM00032">
    <property type="entry name" value="CCP"/>
    <property type="match status" value="2"/>
</dbReference>
<feature type="domain" description="GAIN-B" evidence="16">
    <location>
        <begin position="480"/>
        <end position="656"/>
    </location>
</feature>
<dbReference type="SUPFAM" id="SSF57184">
    <property type="entry name" value="Growth factor receptor domain"/>
    <property type="match status" value="1"/>
</dbReference>
<dbReference type="InterPro" id="IPR009030">
    <property type="entry name" value="Growth_fac_rcpt_cys_sf"/>
</dbReference>